<sequence>MNAFEIRTARLTLRPLQEDEAELSLDFAVRNRSFLQPWEPVRNTLYYTLETHRDALIDEAAQRREGRALRLWLFERGRAIGNATLSNIVGGCFQSCHLGYKMDERETGKGYMTEAVEAIVRVAFDTLSLHRIEANVMPRNAASLRVVEKLGFYREGLARKYLKINGVWEDHIHMVLRNEKLE</sequence>
<dbReference type="GO" id="GO:0005737">
    <property type="term" value="C:cytoplasm"/>
    <property type="evidence" value="ECO:0007669"/>
    <property type="project" value="TreeGrafter"/>
</dbReference>
<dbReference type="SUPFAM" id="SSF55729">
    <property type="entry name" value="Acyl-CoA N-acyltransferases (Nat)"/>
    <property type="match status" value="1"/>
</dbReference>
<evidence type="ECO:0000256" key="1">
    <source>
        <dbReference type="ARBA" id="ARBA00022679"/>
    </source>
</evidence>
<comment type="caution">
    <text evidence="5">The sequence shown here is derived from an EMBL/GenBank/DDBJ whole genome shotgun (WGS) entry which is preliminary data.</text>
</comment>
<organism evidence="5 6">
    <name type="scientific">Paenibacillus antri</name>
    <dbReference type="NCBI Taxonomy" id="2582848"/>
    <lineage>
        <taxon>Bacteria</taxon>
        <taxon>Bacillati</taxon>
        <taxon>Bacillota</taxon>
        <taxon>Bacilli</taxon>
        <taxon>Bacillales</taxon>
        <taxon>Paenibacillaceae</taxon>
        <taxon>Paenibacillus</taxon>
    </lineage>
</organism>
<evidence type="ECO:0000256" key="3">
    <source>
        <dbReference type="ARBA" id="ARBA00038502"/>
    </source>
</evidence>
<dbReference type="PROSITE" id="PS51186">
    <property type="entry name" value="GNAT"/>
    <property type="match status" value="1"/>
</dbReference>
<dbReference type="PANTHER" id="PTHR43792:SF8">
    <property type="entry name" value="[RIBOSOMAL PROTEIN US5]-ALANINE N-ACETYLTRANSFERASE"/>
    <property type="match status" value="1"/>
</dbReference>
<dbReference type="InterPro" id="IPR000182">
    <property type="entry name" value="GNAT_dom"/>
</dbReference>
<feature type="domain" description="N-acetyltransferase" evidence="4">
    <location>
        <begin position="11"/>
        <end position="179"/>
    </location>
</feature>
<dbReference type="Gene3D" id="3.40.630.30">
    <property type="match status" value="1"/>
</dbReference>
<dbReference type="Pfam" id="PF13302">
    <property type="entry name" value="Acetyltransf_3"/>
    <property type="match status" value="1"/>
</dbReference>
<evidence type="ECO:0000259" key="4">
    <source>
        <dbReference type="PROSITE" id="PS51186"/>
    </source>
</evidence>
<evidence type="ECO:0000313" key="6">
    <source>
        <dbReference type="Proteomes" id="UP000309676"/>
    </source>
</evidence>
<dbReference type="OrthoDB" id="9795206at2"/>
<proteinExistence type="inferred from homology"/>
<keyword evidence="2" id="KW-0012">Acyltransferase</keyword>
<evidence type="ECO:0000313" key="5">
    <source>
        <dbReference type="EMBL" id="TLS52230.1"/>
    </source>
</evidence>
<evidence type="ECO:0000256" key="2">
    <source>
        <dbReference type="ARBA" id="ARBA00023315"/>
    </source>
</evidence>
<dbReference type="AlphaFoldDB" id="A0A5R9GDQ4"/>
<keyword evidence="1 5" id="KW-0808">Transferase</keyword>
<dbReference type="RefSeq" id="WP_138193887.1">
    <property type="nucleotide sequence ID" value="NZ_VCIW01000005.1"/>
</dbReference>
<dbReference type="InterPro" id="IPR051531">
    <property type="entry name" value="N-acetyltransferase"/>
</dbReference>
<gene>
    <name evidence="5" type="ORF">FE782_09645</name>
</gene>
<name>A0A5R9GDQ4_9BACL</name>
<dbReference type="InterPro" id="IPR016181">
    <property type="entry name" value="Acyl_CoA_acyltransferase"/>
</dbReference>
<comment type="similarity">
    <text evidence="3">Belongs to the acetyltransferase family. RimJ subfamily.</text>
</comment>
<protein>
    <submittedName>
        <fullName evidence="5">GNAT family N-acetyltransferase</fullName>
    </submittedName>
</protein>
<accession>A0A5R9GDQ4</accession>
<keyword evidence="6" id="KW-1185">Reference proteome</keyword>
<dbReference type="Proteomes" id="UP000309676">
    <property type="component" value="Unassembled WGS sequence"/>
</dbReference>
<reference evidence="5 6" key="1">
    <citation type="submission" date="2019-05" db="EMBL/GenBank/DDBJ databases">
        <authorList>
            <person name="Narsing Rao M.P."/>
            <person name="Li W.J."/>
        </authorList>
    </citation>
    <scope>NUCLEOTIDE SEQUENCE [LARGE SCALE GENOMIC DNA]</scope>
    <source>
        <strain evidence="5 6">SYSU_K30003</strain>
    </source>
</reference>
<dbReference type="GO" id="GO:0008999">
    <property type="term" value="F:protein-N-terminal-alanine acetyltransferase activity"/>
    <property type="evidence" value="ECO:0007669"/>
    <property type="project" value="TreeGrafter"/>
</dbReference>
<dbReference type="EMBL" id="VCIW01000005">
    <property type="protein sequence ID" value="TLS52230.1"/>
    <property type="molecule type" value="Genomic_DNA"/>
</dbReference>
<dbReference type="PANTHER" id="PTHR43792">
    <property type="entry name" value="GNAT FAMILY, PUTATIVE (AFU_ORTHOLOGUE AFUA_3G00765)-RELATED-RELATED"/>
    <property type="match status" value="1"/>
</dbReference>